<evidence type="ECO:0000256" key="7">
    <source>
        <dbReference type="SAM" id="MobiDB-lite"/>
    </source>
</evidence>
<organism evidence="11 12">
    <name type="scientific">Nocardiopsis metallicus</name>
    <dbReference type="NCBI Taxonomy" id="179819"/>
    <lineage>
        <taxon>Bacteria</taxon>
        <taxon>Bacillati</taxon>
        <taxon>Actinomycetota</taxon>
        <taxon>Actinomycetes</taxon>
        <taxon>Streptosporangiales</taxon>
        <taxon>Nocardiopsidaceae</taxon>
        <taxon>Nocardiopsis</taxon>
    </lineage>
</organism>
<evidence type="ECO:0000313" key="11">
    <source>
        <dbReference type="EMBL" id="MBB5492100.1"/>
    </source>
</evidence>
<dbReference type="InterPro" id="IPR027417">
    <property type="entry name" value="P-loop_NTPase"/>
</dbReference>
<evidence type="ECO:0000256" key="4">
    <source>
        <dbReference type="ARBA" id="ARBA00022840"/>
    </source>
</evidence>
<comment type="caution">
    <text evidence="11">The sequence shown here is derived from an EMBL/GenBank/DDBJ whole genome shotgun (WGS) entry which is preliminary data.</text>
</comment>
<feature type="region of interest" description="Disordered" evidence="7">
    <location>
        <begin position="1"/>
        <end position="22"/>
    </location>
</feature>
<evidence type="ECO:0000259" key="9">
    <source>
        <dbReference type="PROSITE" id="PS50893"/>
    </source>
</evidence>
<evidence type="ECO:0000259" key="10">
    <source>
        <dbReference type="PROSITE" id="PS50929"/>
    </source>
</evidence>
<evidence type="ECO:0000313" key="12">
    <source>
        <dbReference type="Proteomes" id="UP000579647"/>
    </source>
</evidence>
<dbReference type="Gene3D" id="1.20.1560.10">
    <property type="entry name" value="ABC transporter type 1, transmembrane domain"/>
    <property type="match status" value="1"/>
</dbReference>
<dbReference type="SMART" id="SM00382">
    <property type="entry name" value="AAA"/>
    <property type="match status" value="1"/>
</dbReference>
<feature type="compositionally biased region" description="Basic and acidic residues" evidence="7">
    <location>
        <begin position="1"/>
        <end position="11"/>
    </location>
</feature>
<dbReference type="InterPro" id="IPR003439">
    <property type="entry name" value="ABC_transporter-like_ATP-bd"/>
</dbReference>
<evidence type="ECO:0000256" key="8">
    <source>
        <dbReference type="SAM" id="Phobius"/>
    </source>
</evidence>
<keyword evidence="6 8" id="KW-0472">Membrane</keyword>
<feature type="domain" description="ABC transmembrane type-1" evidence="10">
    <location>
        <begin position="45"/>
        <end position="324"/>
    </location>
</feature>
<dbReference type="GO" id="GO:0005886">
    <property type="term" value="C:plasma membrane"/>
    <property type="evidence" value="ECO:0007669"/>
    <property type="project" value="UniProtKB-SubCell"/>
</dbReference>
<feature type="transmembrane region" description="Helical" evidence="8">
    <location>
        <begin position="183"/>
        <end position="204"/>
    </location>
</feature>
<feature type="transmembrane region" description="Helical" evidence="8">
    <location>
        <begin position="77"/>
        <end position="101"/>
    </location>
</feature>
<dbReference type="InterPro" id="IPR011527">
    <property type="entry name" value="ABC1_TM_dom"/>
</dbReference>
<dbReference type="Pfam" id="PF00664">
    <property type="entry name" value="ABC_membrane"/>
    <property type="match status" value="1"/>
</dbReference>
<feature type="transmembrane region" description="Helical" evidence="8">
    <location>
        <begin position="263"/>
        <end position="287"/>
    </location>
</feature>
<dbReference type="EMBL" id="JACHDO010000001">
    <property type="protein sequence ID" value="MBB5492100.1"/>
    <property type="molecule type" value="Genomic_DNA"/>
</dbReference>
<dbReference type="PROSITE" id="PS50893">
    <property type="entry name" value="ABC_TRANSPORTER_2"/>
    <property type="match status" value="1"/>
</dbReference>
<dbReference type="AlphaFoldDB" id="A0A840W562"/>
<comment type="subcellular location">
    <subcellularLocation>
        <location evidence="1">Cell membrane</location>
        <topology evidence="1">Multi-pass membrane protein</topology>
    </subcellularLocation>
</comment>
<dbReference type="CDD" id="cd18551">
    <property type="entry name" value="ABC_6TM_LmrA_like"/>
    <property type="match status" value="1"/>
</dbReference>
<dbReference type="InterPro" id="IPR017871">
    <property type="entry name" value="ABC_transporter-like_CS"/>
</dbReference>
<dbReference type="Proteomes" id="UP000579647">
    <property type="component" value="Unassembled WGS sequence"/>
</dbReference>
<dbReference type="PROSITE" id="PS50929">
    <property type="entry name" value="ABC_TM1F"/>
    <property type="match status" value="1"/>
</dbReference>
<proteinExistence type="predicted"/>
<evidence type="ECO:0000256" key="1">
    <source>
        <dbReference type="ARBA" id="ARBA00004651"/>
    </source>
</evidence>
<evidence type="ECO:0000256" key="2">
    <source>
        <dbReference type="ARBA" id="ARBA00022692"/>
    </source>
</evidence>
<dbReference type="Gene3D" id="3.40.50.300">
    <property type="entry name" value="P-loop containing nucleotide triphosphate hydrolases"/>
    <property type="match status" value="1"/>
</dbReference>
<dbReference type="SUPFAM" id="SSF52540">
    <property type="entry name" value="P-loop containing nucleoside triphosphate hydrolases"/>
    <property type="match status" value="1"/>
</dbReference>
<protein>
    <submittedName>
        <fullName evidence="11">ATP-binding cassette subfamily B protein</fullName>
    </submittedName>
</protein>
<reference evidence="11 12" key="1">
    <citation type="submission" date="2020-08" db="EMBL/GenBank/DDBJ databases">
        <title>Sequencing the genomes of 1000 actinobacteria strains.</title>
        <authorList>
            <person name="Klenk H.-P."/>
        </authorList>
    </citation>
    <scope>NUCLEOTIDE SEQUENCE [LARGE SCALE GENOMIC DNA]</scope>
    <source>
        <strain evidence="11 12">DSM 44598</strain>
    </source>
</reference>
<feature type="region of interest" description="Disordered" evidence="7">
    <location>
        <begin position="338"/>
        <end position="397"/>
    </location>
</feature>
<keyword evidence="4 11" id="KW-0067">ATP-binding</keyword>
<feature type="transmembrane region" description="Helical" evidence="8">
    <location>
        <begin position="44"/>
        <end position="65"/>
    </location>
</feature>
<sequence length="660" mass="69885">MTDHPSARHDLSIPSRETTQATPEPRFAQLRVLWSFVRPHRRKLLLGLVLALFGSALELANPMVVKLVLDTVSEAGSLAMPITLLLCLFGVGLVTGLWHWIVLGTVAEKVVLEARTSLVRRYFRAALIPLSQRSSGELVTRATSDTVLLKEAASSSIVSLVNGGVLLVGTLIMMGVLDLVLLGVTATAVVIVTALFLTLMPAIARAQEKAQNSLGLMGGVLDGSLRAIRTVKVSRAEERLGSRILEHAEEAARHGIRSVRREAVAWTVAFGGIQLAIIAILGVGALRVASGEIGVSTLVAFLLYAFTLMNPVMELSQSVTTLQSGIAAAKRIREVEAVPLEPTAEGPDGVPSRNGAVPHGPDDASAPSREELSTGDRPAPGGTGASVSANGSGGGFAADNGHGGPLLELHGITARYAPGAAAAVREVDLAIPRRGHTAIVGPSGAGKTTVFSLLLRFLEPEHGHITLDGTPYRELSPRQVRESFSYVEQDTPVVPGTIRDNLLFTNPEADENGIRRVLDEVVLTEKIEALEKGLDTPLDATSFSGGQRQRIALARALLGSPDVLLLDEATSQVDAITEAAITRSVRAQADRAAVVTIAHRLSTVIHADRILLMEDGGIRAQGTHRQLLEQDTLYRDLVSALHIGEAEDQVDEVTSGASPV</sequence>
<dbReference type="GO" id="GO:0015421">
    <property type="term" value="F:ABC-type oligopeptide transporter activity"/>
    <property type="evidence" value="ECO:0007669"/>
    <property type="project" value="TreeGrafter"/>
</dbReference>
<dbReference type="PROSITE" id="PS00211">
    <property type="entry name" value="ABC_TRANSPORTER_1"/>
    <property type="match status" value="1"/>
</dbReference>
<keyword evidence="5 8" id="KW-1133">Transmembrane helix</keyword>
<dbReference type="GO" id="GO:0005524">
    <property type="term" value="F:ATP binding"/>
    <property type="evidence" value="ECO:0007669"/>
    <property type="project" value="UniProtKB-KW"/>
</dbReference>
<dbReference type="SUPFAM" id="SSF90123">
    <property type="entry name" value="ABC transporter transmembrane region"/>
    <property type="match status" value="1"/>
</dbReference>
<keyword evidence="2 8" id="KW-0812">Transmembrane</keyword>
<feature type="domain" description="ABC transporter" evidence="9">
    <location>
        <begin position="407"/>
        <end position="640"/>
    </location>
</feature>
<evidence type="ECO:0000256" key="3">
    <source>
        <dbReference type="ARBA" id="ARBA00022741"/>
    </source>
</evidence>
<evidence type="ECO:0000256" key="6">
    <source>
        <dbReference type="ARBA" id="ARBA00023136"/>
    </source>
</evidence>
<dbReference type="InterPro" id="IPR036640">
    <property type="entry name" value="ABC1_TM_sf"/>
</dbReference>
<name>A0A840W562_9ACTN</name>
<dbReference type="PANTHER" id="PTHR43394:SF1">
    <property type="entry name" value="ATP-BINDING CASSETTE SUB-FAMILY B MEMBER 10, MITOCHONDRIAL"/>
    <property type="match status" value="1"/>
</dbReference>
<keyword evidence="12" id="KW-1185">Reference proteome</keyword>
<keyword evidence="3" id="KW-0547">Nucleotide-binding</keyword>
<dbReference type="InterPro" id="IPR039421">
    <property type="entry name" value="Type_1_exporter"/>
</dbReference>
<dbReference type="GO" id="GO:0016887">
    <property type="term" value="F:ATP hydrolysis activity"/>
    <property type="evidence" value="ECO:0007669"/>
    <property type="project" value="InterPro"/>
</dbReference>
<dbReference type="Pfam" id="PF00005">
    <property type="entry name" value="ABC_tran"/>
    <property type="match status" value="1"/>
</dbReference>
<evidence type="ECO:0000256" key="5">
    <source>
        <dbReference type="ARBA" id="ARBA00022989"/>
    </source>
</evidence>
<gene>
    <name evidence="11" type="ORF">HNR07_003237</name>
</gene>
<dbReference type="InterPro" id="IPR003593">
    <property type="entry name" value="AAA+_ATPase"/>
</dbReference>
<accession>A0A840W562</accession>
<dbReference type="PANTHER" id="PTHR43394">
    <property type="entry name" value="ATP-DEPENDENT PERMEASE MDL1, MITOCHONDRIAL"/>
    <property type="match status" value="1"/>
</dbReference>
<feature type="transmembrane region" description="Helical" evidence="8">
    <location>
        <begin position="157"/>
        <end position="177"/>
    </location>
</feature>